<protein>
    <submittedName>
        <fullName evidence="2">Alpha/beta hydrolase</fullName>
    </submittedName>
</protein>
<proteinExistence type="predicted"/>
<dbReference type="Pfam" id="PF12697">
    <property type="entry name" value="Abhydrolase_6"/>
    <property type="match status" value="1"/>
</dbReference>
<dbReference type="InterPro" id="IPR029058">
    <property type="entry name" value="AB_hydrolase_fold"/>
</dbReference>
<organism evidence="2 3">
    <name type="scientific">Xylanimonas allomyrinae</name>
    <dbReference type="NCBI Taxonomy" id="2509459"/>
    <lineage>
        <taxon>Bacteria</taxon>
        <taxon>Bacillati</taxon>
        <taxon>Actinomycetota</taxon>
        <taxon>Actinomycetes</taxon>
        <taxon>Micrococcales</taxon>
        <taxon>Promicromonosporaceae</taxon>
        <taxon>Xylanimonas</taxon>
    </lineage>
</organism>
<reference evidence="2 3" key="1">
    <citation type="submission" date="2019-01" db="EMBL/GenBank/DDBJ databases">
        <title>Genome sequencing of strain 2JSPR-7.</title>
        <authorList>
            <person name="Heo J."/>
            <person name="Kim S.-J."/>
            <person name="Kim J.-S."/>
            <person name="Hong S.-B."/>
            <person name="Kwon S.-W."/>
        </authorList>
    </citation>
    <scope>NUCLEOTIDE SEQUENCE [LARGE SCALE GENOMIC DNA]</scope>
    <source>
        <strain evidence="2 3">2JSPR-7</strain>
    </source>
</reference>
<dbReference type="OrthoDB" id="5495375at2"/>
<evidence type="ECO:0000313" key="3">
    <source>
        <dbReference type="Proteomes" id="UP000291758"/>
    </source>
</evidence>
<evidence type="ECO:0000313" key="2">
    <source>
        <dbReference type="EMBL" id="QAY64946.1"/>
    </source>
</evidence>
<dbReference type="Gene3D" id="3.40.50.1820">
    <property type="entry name" value="alpha/beta hydrolase"/>
    <property type="match status" value="1"/>
</dbReference>
<dbReference type="InterPro" id="IPR000073">
    <property type="entry name" value="AB_hydrolase_1"/>
</dbReference>
<dbReference type="EMBL" id="CP035495">
    <property type="protein sequence ID" value="QAY64946.1"/>
    <property type="molecule type" value="Genomic_DNA"/>
</dbReference>
<dbReference type="SUPFAM" id="SSF53474">
    <property type="entry name" value="alpha/beta-Hydrolases"/>
    <property type="match status" value="1"/>
</dbReference>
<keyword evidence="3" id="KW-1185">Reference proteome</keyword>
<evidence type="ECO:0000259" key="1">
    <source>
        <dbReference type="Pfam" id="PF12697"/>
    </source>
</evidence>
<dbReference type="PANTHER" id="PTHR43194:SF5">
    <property type="entry name" value="PIMELOYL-[ACYL-CARRIER PROTEIN] METHYL ESTER ESTERASE"/>
    <property type="match status" value="1"/>
</dbReference>
<dbReference type="GO" id="GO:0016787">
    <property type="term" value="F:hydrolase activity"/>
    <property type="evidence" value="ECO:0007669"/>
    <property type="project" value="UniProtKB-KW"/>
</dbReference>
<dbReference type="KEGG" id="xyl:ET495_15940"/>
<keyword evidence="2" id="KW-0378">Hydrolase</keyword>
<dbReference type="AlphaFoldDB" id="A0A4P6EQV4"/>
<accession>A0A4P6EQV4</accession>
<dbReference type="InterPro" id="IPR050228">
    <property type="entry name" value="Carboxylesterase_BioH"/>
</dbReference>
<dbReference type="PANTHER" id="PTHR43194">
    <property type="entry name" value="HYDROLASE ALPHA/BETA FOLD FAMILY"/>
    <property type="match status" value="1"/>
</dbReference>
<gene>
    <name evidence="2" type="ORF">ET495_15940</name>
</gene>
<feature type="domain" description="AB hydrolase-1" evidence="1">
    <location>
        <begin position="2"/>
        <end position="212"/>
    </location>
</feature>
<name>A0A4P6EQV4_9MICO</name>
<sequence length="251" mass="26311">MWRRQVEILDAAGVPALAVDLPGHGTRMAERFTLAGAVAAVDDGVAALGGRALVVGLSLGGYVGIEHRARYPERSAGLVASSCCTPPQTRVRDAWLLAMRLVESRPDHGARLNDLLAGLALDPQSARDVAEGGYALEVMVDVLREVAASDTLTALAAGTSPVWLLNGRWDHFRGRERSMLAAARSGGTPARLVVVPRATHLVSLDAPVAYARVVLEAVAAVSEGAGALIPRSRAAAPTLGPRRREPLSSAR</sequence>
<dbReference type="Proteomes" id="UP000291758">
    <property type="component" value="Chromosome"/>
</dbReference>